<accession>U2KLT1</accession>
<feature type="region of interest" description="Disordered" evidence="1">
    <location>
        <begin position="1"/>
        <end position="43"/>
    </location>
</feature>
<dbReference type="AlphaFoldDB" id="U2KLT1"/>
<dbReference type="HOGENOM" id="CLU_3239179_0_0_9"/>
<reference evidence="2 3" key="1">
    <citation type="submission" date="2013-07" db="EMBL/GenBank/DDBJ databases">
        <authorList>
            <person name="Weinstock G."/>
            <person name="Sodergren E."/>
            <person name="Wylie T."/>
            <person name="Fulton L."/>
            <person name="Fulton R."/>
            <person name="Fronick C."/>
            <person name="O'Laughlin M."/>
            <person name="Godfrey J."/>
            <person name="Miner T."/>
            <person name="Herter B."/>
            <person name="Appelbaum E."/>
            <person name="Cordes M."/>
            <person name="Lek S."/>
            <person name="Wollam A."/>
            <person name="Pepin K.H."/>
            <person name="Palsikar V.B."/>
            <person name="Mitreva M."/>
            <person name="Wilson R.K."/>
        </authorList>
    </citation>
    <scope>NUCLEOTIDE SEQUENCE [LARGE SCALE GENOMIC DNA]</scope>
    <source>
        <strain evidence="2 3">ATCC 27760</strain>
    </source>
</reference>
<name>U2KLT1_9FIRM</name>
<dbReference type="EMBL" id="AWVF01000287">
    <property type="protein sequence ID" value="ERJ93242.1"/>
    <property type="molecule type" value="Genomic_DNA"/>
</dbReference>
<sequence length="43" mass="4914">MESSAWCKRVYRSTPQSSLRLASSPKGEPMHKRESLNKNQPPL</sequence>
<evidence type="ECO:0000256" key="1">
    <source>
        <dbReference type="SAM" id="MobiDB-lite"/>
    </source>
</evidence>
<proteinExistence type="predicted"/>
<organism evidence="2 3">
    <name type="scientific">Ruminococcus callidus ATCC 27760</name>
    <dbReference type="NCBI Taxonomy" id="411473"/>
    <lineage>
        <taxon>Bacteria</taxon>
        <taxon>Bacillati</taxon>
        <taxon>Bacillota</taxon>
        <taxon>Clostridia</taxon>
        <taxon>Eubacteriales</taxon>
        <taxon>Oscillospiraceae</taxon>
        <taxon>Ruminococcus</taxon>
    </lineage>
</organism>
<keyword evidence="3" id="KW-1185">Reference proteome</keyword>
<evidence type="ECO:0000313" key="3">
    <source>
        <dbReference type="Proteomes" id="UP000016662"/>
    </source>
</evidence>
<comment type="caution">
    <text evidence="2">The sequence shown here is derived from an EMBL/GenBank/DDBJ whole genome shotgun (WGS) entry which is preliminary data.</text>
</comment>
<dbReference type="Proteomes" id="UP000016662">
    <property type="component" value="Unassembled WGS sequence"/>
</dbReference>
<evidence type="ECO:0000313" key="2">
    <source>
        <dbReference type="EMBL" id="ERJ93242.1"/>
    </source>
</evidence>
<gene>
    <name evidence="2" type="ORF">RUMCAL_02303</name>
</gene>
<protein>
    <submittedName>
        <fullName evidence="2">Uncharacterized protein</fullName>
    </submittedName>
</protein>